<keyword evidence="2" id="KW-0963">Cytoplasm</keyword>
<dbReference type="GO" id="GO:0004252">
    <property type="term" value="F:serine-type endopeptidase activity"/>
    <property type="evidence" value="ECO:0007669"/>
    <property type="project" value="InterPro"/>
</dbReference>
<dbReference type="PRINTS" id="PR00127">
    <property type="entry name" value="CLPPROTEASEP"/>
</dbReference>
<dbReference type="Proteomes" id="UP000234839">
    <property type="component" value="Unassembled WGS sequence"/>
</dbReference>
<keyword evidence="10" id="KW-1185">Reference proteome</keyword>
<evidence type="ECO:0000256" key="6">
    <source>
        <dbReference type="RuleBase" id="RU003567"/>
    </source>
</evidence>
<dbReference type="AlphaFoldDB" id="A0AAX0VPP1"/>
<evidence type="ECO:0000313" key="8">
    <source>
        <dbReference type="EMBL" id="PLV10851.1"/>
    </source>
</evidence>
<name>A0AAX0VPP1_9PSED</name>
<dbReference type="CDD" id="cd07016">
    <property type="entry name" value="S14_ClpP_1"/>
    <property type="match status" value="1"/>
</dbReference>
<evidence type="ECO:0000256" key="5">
    <source>
        <dbReference type="ARBA" id="ARBA00022825"/>
    </source>
</evidence>
<organism evidence="8 11">
    <name type="scientific">Pseudomonas guariconensis</name>
    <dbReference type="NCBI Taxonomy" id="1288410"/>
    <lineage>
        <taxon>Bacteria</taxon>
        <taxon>Pseudomonadati</taxon>
        <taxon>Pseudomonadota</taxon>
        <taxon>Gammaproteobacteria</taxon>
        <taxon>Pseudomonadales</taxon>
        <taxon>Pseudomonadaceae</taxon>
        <taxon>Pseudomonas</taxon>
    </lineage>
</organism>
<dbReference type="InterPro" id="IPR029045">
    <property type="entry name" value="ClpP/crotonase-like_dom_sf"/>
</dbReference>
<dbReference type="PANTHER" id="PTHR10381">
    <property type="entry name" value="ATP-DEPENDENT CLP PROTEASE PROTEOLYTIC SUBUNIT"/>
    <property type="match status" value="1"/>
</dbReference>
<dbReference type="GO" id="GO:0051117">
    <property type="term" value="F:ATPase binding"/>
    <property type="evidence" value="ECO:0007669"/>
    <property type="project" value="TreeGrafter"/>
</dbReference>
<evidence type="ECO:0000256" key="4">
    <source>
        <dbReference type="ARBA" id="ARBA00022801"/>
    </source>
</evidence>
<evidence type="ECO:0000256" key="1">
    <source>
        <dbReference type="ARBA" id="ARBA00007039"/>
    </source>
</evidence>
<reference evidence="10 11" key="1">
    <citation type="submission" date="2017-12" db="EMBL/GenBank/DDBJ databases">
        <title>Detection of the carbapenemase gene blaVIM-5 in members of the Pseudomonas putida group isolated from polluted Nigerian wetlands.</title>
        <authorList>
            <person name="Adelowo O."/>
            <person name="Vollmers J."/>
            <person name="Maeusezahl I."/>
            <person name="Kaster A.-K."/>
            <person name="Mueller J.A."/>
        </authorList>
    </citation>
    <scope>NUCLEOTIDE SEQUENCE [LARGE SCALE GENOMIC DNA]</scope>
    <source>
        <strain evidence="9 10">MR119</strain>
        <strain evidence="8 11">MR144</strain>
    </source>
</reference>
<evidence type="ECO:0000256" key="7">
    <source>
        <dbReference type="SAM" id="MobiDB-lite"/>
    </source>
</evidence>
<proteinExistence type="inferred from homology"/>
<dbReference type="SUPFAM" id="SSF52096">
    <property type="entry name" value="ClpP/crotonase"/>
    <property type="match status" value="1"/>
</dbReference>
<sequence length="388" mass="41085">MKPLMPFRIFNKAKALPPVEDGHWYSITAAAPEGDADSKVIEVYVYGEIGAWGITAYQFIQDLKAADDGVSPVVVAFNTNGGDLFEGLAIHNALRRLGERCTGRVDGLAASAGSVAVCGAHRVTMRSTDFVMVHNPYTWVGGDAEDLRRVADVLDKAVEAMVAAYKAKSPNIDDAELRRLINDESWLSASEALALGLADEIITDVKVQACLGQGAAMARYRNTPQALLDQLKASKEELPEPVVQEPVADPAAPTPTASDSTALALMITTACTQAGISNLVEPLIASTKLADEATVQAALTRAKAVRDLCVAARLPEMTADFVKAGLDATAVRARLFDKLVGGGKGFEIDNSLPPADDAPEKVQAKAPNPSSIWSARRQAIQPRPGQGA</sequence>
<dbReference type="GO" id="GO:0009368">
    <property type="term" value="C:endopeptidase Clp complex"/>
    <property type="evidence" value="ECO:0007669"/>
    <property type="project" value="TreeGrafter"/>
</dbReference>
<dbReference type="GO" id="GO:0006515">
    <property type="term" value="P:protein quality control for misfolded or incompletely synthesized proteins"/>
    <property type="evidence" value="ECO:0007669"/>
    <property type="project" value="TreeGrafter"/>
</dbReference>
<dbReference type="RefSeq" id="WP_102082806.1">
    <property type="nucleotide sequence ID" value="NZ_PJCP01000049.1"/>
</dbReference>
<dbReference type="InterPro" id="IPR023562">
    <property type="entry name" value="ClpP/TepA"/>
</dbReference>
<gene>
    <name evidence="8" type="ORF">CXG49_25995</name>
    <name evidence="9" type="ORF">CXG53_26030</name>
</gene>
<dbReference type="NCBIfam" id="NF045542">
    <property type="entry name" value="Clp_rel_HeadMat"/>
    <property type="match status" value="1"/>
</dbReference>
<dbReference type="Pfam" id="PF00574">
    <property type="entry name" value="CLP_protease"/>
    <property type="match status" value="1"/>
</dbReference>
<keyword evidence="5" id="KW-0720">Serine protease</keyword>
<dbReference type="PANTHER" id="PTHR10381:SF70">
    <property type="entry name" value="ATP-DEPENDENT CLP PROTEASE PROTEOLYTIC SUBUNIT"/>
    <property type="match status" value="1"/>
</dbReference>
<feature type="region of interest" description="Disordered" evidence="7">
    <location>
        <begin position="349"/>
        <end position="388"/>
    </location>
</feature>
<dbReference type="GO" id="GO:0004176">
    <property type="term" value="F:ATP-dependent peptidase activity"/>
    <property type="evidence" value="ECO:0007669"/>
    <property type="project" value="InterPro"/>
</dbReference>
<protein>
    <recommendedName>
        <fullName evidence="6">ATP-dependent Clp protease proteolytic subunit</fullName>
    </recommendedName>
</protein>
<evidence type="ECO:0000313" key="10">
    <source>
        <dbReference type="Proteomes" id="UP000234839"/>
    </source>
</evidence>
<evidence type="ECO:0000256" key="2">
    <source>
        <dbReference type="ARBA" id="ARBA00022490"/>
    </source>
</evidence>
<keyword evidence="4" id="KW-0378">Hydrolase</keyword>
<accession>A0AAX0VPP1</accession>
<keyword evidence="3 8" id="KW-0645">Protease</keyword>
<comment type="caution">
    <text evidence="8">The sequence shown here is derived from an EMBL/GenBank/DDBJ whole genome shotgun (WGS) entry which is preliminary data.</text>
</comment>
<comment type="similarity">
    <text evidence="1 6">Belongs to the peptidase S14 family.</text>
</comment>
<dbReference type="EMBL" id="PJCP01000049">
    <property type="protein sequence ID" value="PLV19994.1"/>
    <property type="molecule type" value="Genomic_DNA"/>
</dbReference>
<evidence type="ECO:0000313" key="11">
    <source>
        <dbReference type="Proteomes" id="UP000234878"/>
    </source>
</evidence>
<dbReference type="Proteomes" id="UP000234878">
    <property type="component" value="Unassembled WGS sequence"/>
</dbReference>
<dbReference type="InterPro" id="IPR001907">
    <property type="entry name" value="ClpP"/>
</dbReference>
<evidence type="ECO:0000256" key="3">
    <source>
        <dbReference type="ARBA" id="ARBA00022670"/>
    </source>
</evidence>
<dbReference type="Gene3D" id="3.90.226.10">
    <property type="entry name" value="2-enoyl-CoA Hydratase, Chain A, domain 1"/>
    <property type="match status" value="1"/>
</dbReference>
<dbReference type="EMBL" id="PJCQ01000049">
    <property type="protein sequence ID" value="PLV10851.1"/>
    <property type="molecule type" value="Genomic_DNA"/>
</dbReference>
<evidence type="ECO:0000313" key="9">
    <source>
        <dbReference type="EMBL" id="PLV19994.1"/>
    </source>
</evidence>